<dbReference type="EMBL" id="JBHSBN010000002">
    <property type="protein sequence ID" value="MFC4105007.1"/>
    <property type="molecule type" value="Genomic_DNA"/>
</dbReference>
<feature type="coiled-coil region" evidence="1">
    <location>
        <begin position="226"/>
        <end position="255"/>
    </location>
</feature>
<sequence>MPPLFWLALVVAVAGVIALAASLVSRQRGLTLLSRPAAVALLALAALLTVFASANTVPVRNVGIVTSFNKPTGEVTGSGLKWVAPWKKVGEWDASRQKYDHIGADKCVNVRTGTLANACVEALVEWQVRAANAPEQFMDYKGDFTAFRNQRVGVQLDSAFNDAFKTYNPLEKIDLKTGNLNVDLQPFMDSVKQFATNRLGEDVEILTVTIIRVNHDDKTEANIKVFQDKLAQARNLEQDRKNAELQKQVTETNAKVDKVTRCLEIAEKTNQSPGLCLNPGIVMGAGK</sequence>
<gene>
    <name evidence="3" type="ORF">ACFOX0_03505</name>
</gene>
<organism evidence="3 4">
    <name type="scientific">Micromonospora zhanjiangensis</name>
    <dbReference type="NCBI Taxonomy" id="1522057"/>
    <lineage>
        <taxon>Bacteria</taxon>
        <taxon>Bacillati</taxon>
        <taxon>Actinomycetota</taxon>
        <taxon>Actinomycetes</taxon>
        <taxon>Micromonosporales</taxon>
        <taxon>Micromonosporaceae</taxon>
        <taxon>Micromonospora</taxon>
    </lineage>
</organism>
<dbReference type="PANTHER" id="PTHR42911">
    <property type="entry name" value="MODULATOR OF FTSH PROTEASE HFLC"/>
    <property type="match status" value="1"/>
</dbReference>
<keyword evidence="2" id="KW-0472">Membrane</keyword>
<reference evidence="4" key="1">
    <citation type="journal article" date="2019" name="Int. J. Syst. Evol. Microbiol.">
        <title>The Global Catalogue of Microorganisms (GCM) 10K type strain sequencing project: providing services to taxonomists for standard genome sequencing and annotation.</title>
        <authorList>
            <consortium name="The Broad Institute Genomics Platform"/>
            <consortium name="The Broad Institute Genome Sequencing Center for Infectious Disease"/>
            <person name="Wu L."/>
            <person name="Ma J."/>
        </authorList>
    </citation>
    <scope>NUCLEOTIDE SEQUENCE [LARGE SCALE GENOMIC DNA]</scope>
    <source>
        <strain evidence="4">2902at01</strain>
    </source>
</reference>
<evidence type="ECO:0000256" key="1">
    <source>
        <dbReference type="SAM" id="Coils"/>
    </source>
</evidence>
<evidence type="ECO:0000313" key="3">
    <source>
        <dbReference type="EMBL" id="MFC4105007.1"/>
    </source>
</evidence>
<feature type="transmembrane region" description="Helical" evidence="2">
    <location>
        <begin position="36"/>
        <end position="54"/>
    </location>
</feature>
<comment type="caution">
    <text evidence="3">The sequence shown here is derived from an EMBL/GenBank/DDBJ whole genome shotgun (WGS) entry which is preliminary data.</text>
</comment>
<name>A0ABV8KGI5_9ACTN</name>
<accession>A0ABV8KGI5</accession>
<keyword evidence="2" id="KW-0812">Transmembrane</keyword>
<keyword evidence="4" id="KW-1185">Reference proteome</keyword>
<dbReference type="PANTHER" id="PTHR42911:SF2">
    <property type="entry name" value="PROHIBITIN FAMILY PROTEIN"/>
    <property type="match status" value="1"/>
</dbReference>
<protein>
    <submittedName>
        <fullName evidence="3">Stomatin</fullName>
    </submittedName>
</protein>
<keyword evidence="2" id="KW-1133">Transmembrane helix</keyword>
<evidence type="ECO:0000313" key="4">
    <source>
        <dbReference type="Proteomes" id="UP001595868"/>
    </source>
</evidence>
<proteinExistence type="predicted"/>
<evidence type="ECO:0000256" key="2">
    <source>
        <dbReference type="SAM" id="Phobius"/>
    </source>
</evidence>
<dbReference type="RefSeq" id="WP_377542001.1">
    <property type="nucleotide sequence ID" value="NZ_JBHSBN010000002.1"/>
</dbReference>
<keyword evidence="1" id="KW-0175">Coiled coil</keyword>
<dbReference type="Proteomes" id="UP001595868">
    <property type="component" value="Unassembled WGS sequence"/>
</dbReference>